<keyword evidence="4" id="KW-1185">Reference proteome</keyword>
<protein>
    <submittedName>
        <fullName evidence="2 3">Uncharacterized protein</fullName>
    </submittedName>
</protein>
<accession>R7V1B0</accession>
<feature type="region of interest" description="Disordered" evidence="1">
    <location>
        <begin position="242"/>
        <end position="279"/>
    </location>
</feature>
<feature type="region of interest" description="Disordered" evidence="1">
    <location>
        <begin position="583"/>
        <end position="606"/>
    </location>
</feature>
<feature type="region of interest" description="Disordered" evidence="1">
    <location>
        <begin position="161"/>
        <end position="181"/>
    </location>
</feature>
<reference evidence="3" key="3">
    <citation type="submission" date="2015-06" db="UniProtKB">
        <authorList>
            <consortium name="EnsemblMetazoa"/>
        </authorList>
    </citation>
    <scope>IDENTIFICATION</scope>
</reference>
<dbReference type="OrthoDB" id="10677440at2759"/>
<dbReference type="HOGENOM" id="CLU_450743_0_0_1"/>
<proteinExistence type="predicted"/>
<reference evidence="4" key="1">
    <citation type="submission" date="2012-12" db="EMBL/GenBank/DDBJ databases">
        <authorList>
            <person name="Hellsten U."/>
            <person name="Grimwood J."/>
            <person name="Chapman J.A."/>
            <person name="Shapiro H."/>
            <person name="Aerts A."/>
            <person name="Otillar R.P."/>
            <person name="Terry A.Y."/>
            <person name="Boore J.L."/>
            <person name="Simakov O."/>
            <person name="Marletaz F."/>
            <person name="Cho S.-J."/>
            <person name="Edsinger-Gonzales E."/>
            <person name="Havlak P."/>
            <person name="Kuo D.-H."/>
            <person name="Larsson T."/>
            <person name="Lv J."/>
            <person name="Arendt D."/>
            <person name="Savage R."/>
            <person name="Osoegawa K."/>
            <person name="de Jong P."/>
            <person name="Lindberg D.R."/>
            <person name="Seaver E.C."/>
            <person name="Weisblat D.A."/>
            <person name="Putnam N.H."/>
            <person name="Grigoriev I.V."/>
            <person name="Rokhsar D.S."/>
        </authorList>
    </citation>
    <scope>NUCLEOTIDE SEQUENCE</scope>
    <source>
        <strain evidence="4">I ESC-2004</strain>
    </source>
</reference>
<name>R7V1B0_CAPTE</name>
<dbReference type="EMBL" id="AMQN01000939">
    <property type="status" value="NOT_ANNOTATED_CDS"/>
    <property type="molecule type" value="Genomic_DNA"/>
</dbReference>
<evidence type="ECO:0000256" key="1">
    <source>
        <dbReference type="SAM" id="MobiDB-lite"/>
    </source>
</evidence>
<evidence type="ECO:0000313" key="4">
    <source>
        <dbReference type="Proteomes" id="UP000014760"/>
    </source>
</evidence>
<feature type="region of interest" description="Disordered" evidence="1">
    <location>
        <begin position="206"/>
        <end position="225"/>
    </location>
</feature>
<feature type="region of interest" description="Disordered" evidence="1">
    <location>
        <begin position="501"/>
        <end position="528"/>
    </location>
</feature>
<dbReference type="AlphaFoldDB" id="R7V1B0"/>
<evidence type="ECO:0000313" key="3">
    <source>
        <dbReference type="EnsemblMetazoa" id="CapteP193290"/>
    </source>
</evidence>
<dbReference type="Proteomes" id="UP000014760">
    <property type="component" value="Unassembled WGS sequence"/>
</dbReference>
<reference evidence="2 4" key="2">
    <citation type="journal article" date="2013" name="Nature">
        <title>Insights into bilaterian evolution from three spiralian genomes.</title>
        <authorList>
            <person name="Simakov O."/>
            <person name="Marletaz F."/>
            <person name="Cho S.J."/>
            <person name="Edsinger-Gonzales E."/>
            <person name="Havlak P."/>
            <person name="Hellsten U."/>
            <person name="Kuo D.H."/>
            <person name="Larsson T."/>
            <person name="Lv J."/>
            <person name="Arendt D."/>
            <person name="Savage R."/>
            <person name="Osoegawa K."/>
            <person name="de Jong P."/>
            <person name="Grimwood J."/>
            <person name="Chapman J.A."/>
            <person name="Shapiro H."/>
            <person name="Aerts A."/>
            <person name="Otillar R.P."/>
            <person name="Terry A.Y."/>
            <person name="Boore J.L."/>
            <person name="Grigoriev I.V."/>
            <person name="Lindberg D.R."/>
            <person name="Seaver E.C."/>
            <person name="Weisblat D.A."/>
            <person name="Putnam N.H."/>
            <person name="Rokhsar D.S."/>
        </authorList>
    </citation>
    <scope>NUCLEOTIDE SEQUENCE</scope>
    <source>
        <strain evidence="2 4">I ESC-2004</strain>
    </source>
</reference>
<feature type="region of interest" description="Disordered" evidence="1">
    <location>
        <begin position="323"/>
        <end position="350"/>
    </location>
</feature>
<dbReference type="EnsemblMetazoa" id="CapteT193290">
    <property type="protein sequence ID" value="CapteP193290"/>
    <property type="gene ID" value="CapteG193290"/>
</dbReference>
<gene>
    <name evidence="2" type="ORF">CAPTEDRAFT_193290</name>
</gene>
<organism evidence="2">
    <name type="scientific">Capitella teleta</name>
    <name type="common">Polychaete worm</name>
    <dbReference type="NCBI Taxonomy" id="283909"/>
    <lineage>
        <taxon>Eukaryota</taxon>
        <taxon>Metazoa</taxon>
        <taxon>Spiralia</taxon>
        <taxon>Lophotrochozoa</taxon>
        <taxon>Annelida</taxon>
        <taxon>Polychaeta</taxon>
        <taxon>Sedentaria</taxon>
        <taxon>Scolecida</taxon>
        <taxon>Capitellidae</taxon>
        <taxon>Capitella</taxon>
    </lineage>
</organism>
<sequence>MGIRNLRTIQWDTKGRIGGIRIEHQTLILIEHLSFNRCFAAFATSITYDICSEAPSRRSSRAISVDSRFDARRRQSSVCSALLQQEIDRRKSLGRDVDDIKGLPFELPGIQISRFETLDGGEGSVAGTISGSGCGSKKYIIIHNDVASDFSRLSCPSDYSLAGSTSRSRSRSSRASSGVSSRLWDFSPRESEWDADVSLGSRDSQLNVSKQDWGGGPSECGDCSASNTNIPRRMSVVTFDMSSPLRRHSSPASAGRRKDSGCECTCGKGPNHTPTEYPSVLKNRDNSCHALRYSDEMPLPTSSLRKKSADQSILSVRIDEDERELDVDETTPLRSAEVSTATPTSVGATAAPVGGATAAEKPCLRNHTSTDSSTVMTASAATETEHFCMERRDSRVLRPPLKRNNTDDSEVERRVAKLFKEIEFSVSDSVDESKINSQEYDSHIRRVEAQTQTMNEAEVQRMAESLNIIELVESSDQRRDSKASSAKSRLSIIRHDSSASFSDNQQVSVESSDLNLVPKAETRSPKAVKEKKSKLHALSNAIAHLGRRSSSTDSVKEKRLARAKNIPRRLLFHLGLSDDSVKSTDIEAGQVKSPPPTYEDVVNDNL</sequence>
<feature type="compositionally biased region" description="Polar residues" evidence="1">
    <location>
        <begin position="501"/>
        <end position="514"/>
    </location>
</feature>
<evidence type="ECO:0000313" key="2">
    <source>
        <dbReference type="EMBL" id="ELU09997.1"/>
    </source>
</evidence>
<dbReference type="EMBL" id="KB297742">
    <property type="protein sequence ID" value="ELU09997.1"/>
    <property type="molecule type" value="Genomic_DNA"/>
</dbReference>